<gene>
    <name evidence="1" type="ORF">C2G38_2157348</name>
</gene>
<evidence type="ECO:0000313" key="2">
    <source>
        <dbReference type="Proteomes" id="UP000266673"/>
    </source>
</evidence>
<reference evidence="1 2" key="1">
    <citation type="submission" date="2018-06" db="EMBL/GenBank/DDBJ databases">
        <title>Comparative genomics reveals the genomic features of Rhizophagus irregularis, R. cerebriforme, R. diaphanum and Gigaspora rosea, and their symbiotic lifestyle signature.</title>
        <authorList>
            <person name="Morin E."/>
            <person name="San Clemente H."/>
            <person name="Chen E.C.H."/>
            <person name="De La Providencia I."/>
            <person name="Hainaut M."/>
            <person name="Kuo A."/>
            <person name="Kohler A."/>
            <person name="Murat C."/>
            <person name="Tang N."/>
            <person name="Roy S."/>
            <person name="Loubradou J."/>
            <person name="Henrissat B."/>
            <person name="Grigoriev I.V."/>
            <person name="Corradi N."/>
            <person name="Roux C."/>
            <person name="Martin F.M."/>
        </authorList>
    </citation>
    <scope>NUCLEOTIDE SEQUENCE [LARGE SCALE GENOMIC DNA]</scope>
    <source>
        <strain evidence="1 2">DAOM 194757</strain>
    </source>
</reference>
<keyword evidence="2" id="KW-1185">Reference proteome</keyword>
<dbReference type="Proteomes" id="UP000266673">
    <property type="component" value="Unassembled WGS sequence"/>
</dbReference>
<dbReference type="AlphaFoldDB" id="A0A397W8P5"/>
<organism evidence="1 2">
    <name type="scientific">Gigaspora rosea</name>
    <dbReference type="NCBI Taxonomy" id="44941"/>
    <lineage>
        <taxon>Eukaryota</taxon>
        <taxon>Fungi</taxon>
        <taxon>Fungi incertae sedis</taxon>
        <taxon>Mucoromycota</taxon>
        <taxon>Glomeromycotina</taxon>
        <taxon>Glomeromycetes</taxon>
        <taxon>Diversisporales</taxon>
        <taxon>Gigasporaceae</taxon>
        <taxon>Gigaspora</taxon>
    </lineage>
</organism>
<comment type="caution">
    <text evidence="1">The sequence shown here is derived from an EMBL/GenBank/DDBJ whole genome shotgun (WGS) entry which is preliminary data.</text>
</comment>
<proteinExistence type="predicted"/>
<name>A0A397W8P5_9GLOM</name>
<accession>A0A397W8P5</accession>
<sequence>MNVIATSTDINLDNGRLITNHSCHHTAIQLLKNNGISESKLQAFSGHHSLFPDEELDSDNGPYYINNSLVQSISTIQENQSQNFTEAQLPATNTQYSNVTKEIPLSTQPQSDTIIHSDFTAKKIKKFI</sequence>
<dbReference type="EMBL" id="QKWP01000058">
    <property type="protein sequence ID" value="RIB28713.1"/>
    <property type="molecule type" value="Genomic_DNA"/>
</dbReference>
<protein>
    <submittedName>
        <fullName evidence="1">Uncharacterized protein</fullName>
    </submittedName>
</protein>
<dbReference type="OrthoDB" id="2445412at2759"/>
<evidence type="ECO:0000313" key="1">
    <source>
        <dbReference type="EMBL" id="RIB28713.1"/>
    </source>
</evidence>